<gene>
    <name evidence="1" type="ORF">BDM02DRAFT_2353394</name>
</gene>
<comment type="caution">
    <text evidence="1">The sequence shown here is derived from an EMBL/GenBank/DDBJ whole genome shotgun (WGS) entry which is preliminary data.</text>
</comment>
<reference evidence="1" key="1">
    <citation type="submission" date="2019-10" db="EMBL/GenBank/DDBJ databases">
        <authorList>
            <consortium name="DOE Joint Genome Institute"/>
            <person name="Kuo A."/>
            <person name="Miyauchi S."/>
            <person name="Kiss E."/>
            <person name="Drula E."/>
            <person name="Kohler A."/>
            <person name="Sanchez-Garcia M."/>
            <person name="Andreopoulos B."/>
            <person name="Barry K.W."/>
            <person name="Bonito G."/>
            <person name="Buee M."/>
            <person name="Carver A."/>
            <person name="Chen C."/>
            <person name="Cichocki N."/>
            <person name="Clum A."/>
            <person name="Culley D."/>
            <person name="Crous P.W."/>
            <person name="Fauchery L."/>
            <person name="Girlanda M."/>
            <person name="Hayes R."/>
            <person name="Keri Z."/>
            <person name="Labutti K."/>
            <person name="Lipzen A."/>
            <person name="Lombard V."/>
            <person name="Magnuson J."/>
            <person name="Maillard F."/>
            <person name="Morin E."/>
            <person name="Murat C."/>
            <person name="Nolan M."/>
            <person name="Ohm R."/>
            <person name="Pangilinan J."/>
            <person name="Pereira M."/>
            <person name="Perotto S."/>
            <person name="Peter M."/>
            <person name="Riley R."/>
            <person name="Sitrit Y."/>
            <person name="Stielow B."/>
            <person name="Szollosi G."/>
            <person name="Zifcakova L."/>
            <person name="Stursova M."/>
            <person name="Spatafora J.W."/>
            <person name="Tedersoo L."/>
            <person name="Vaario L.-M."/>
            <person name="Yamada A."/>
            <person name="Yan M."/>
            <person name="Wang P."/>
            <person name="Xu J."/>
            <person name="Bruns T."/>
            <person name="Baldrian P."/>
            <person name="Vilgalys R."/>
            <person name="Henrissat B."/>
            <person name="Grigoriev I.V."/>
            <person name="Hibbett D."/>
            <person name="Nagy L.G."/>
            <person name="Martin F.M."/>
        </authorList>
    </citation>
    <scope>NUCLEOTIDE SEQUENCE</scope>
    <source>
        <strain evidence="1">P2</strain>
    </source>
</reference>
<sequence>MNVLLVRNPPEDTPDRYHQHLQSIGLHPHSVPVLETVYANLGDLRDKVQEKSSGYGGVIMTSSRSAESWDLIRDELSSARRDGMGSSDWSSVPFYTVGTATGNILRKMPVSPFTPSSQNIVGEGSGAGEALAKVIIDDQRGRTPKLPLLYLVGDKNKDTLPTLVQAAGLDLEPLQVYSTRGSPSFSTAVKALFQRRLPLDPTRWWIVFFAPSSAEFALPILREHLAFSPVDESGDDQYGQFCKVAAIGPTTVTHVKGKCGVKVHAVAEKPSPKALGEALLEFG</sequence>
<proteinExistence type="predicted"/>
<evidence type="ECO:0000313" key="2">
    <source>
        <dbReference type="Proteomes" id="UP000886501"/>
    </source>
</evidence>
<name>A0ACB6ZEW3_THEGA</name>
<keyword evidence="2" id="KW-1185">Reference proteome</keyword>
<reference evidence="1" key="2">
    <citation type="journal article" date="2020" name="Nat. Commun.">
        <title>Large-scale genome sequencing of mycorrhizal fungi provides insights into the early evolution of symbiotic traits.</title>
        <authorList>
            <person name="Miyauchi S."/>
            <person name="Kiss E."/>
            <person name="Kuo A."/>
            <person name="Drula E."/>
            <person name="Kohler A."/>
            <person name="Sanchez-Garcia M."/>
            <person name="Morin E."/>
            <person name="Andreopoulos B."/>
            <person name="Barry K.W."/>
            <person name="Bonito G."/>
            <person name="Buee M."/>
            <person name="Carver A."/>
            <person name="Chen C."/>
            <person name="Cichocki N."/>
            <person name="Clum A."/>
            <person name="Culley D."/>
            <person name="Crous P.W."/>
            <person name="Fauchery L."/>
            <person name="Girlanda M."/>
            <person name="Hayes R.D."/>
            <person name="Keri Z."/>
            <person name="LaButti K."/>
            <person name="Lipzen A."/>
            <person name="Lombard V."/>
            <person name="Magnuson J."/>
            <person name="Maillard F."/>
            <person name="Murat C."/>
            <person name="Nolan M."/>
            <person name="Ohm R.A."/>
            <person name="Pangilinan J."/>
            <person name="Pereira M.F."/>
            <person name="Perotto S."/>
            <person name="Peter M."/>
            <person name="Pfister S."/>
            <person name="Riley R."/>
            <person name="Sitrit Y."/>
            <person name="Stielow J.B."/>
            <person name="Szollosi G."/>
            <person name="Zifcakova L."/>
            <person name="Stursova M."/>
            <person name="Spatafora J.W."/>
            <person name="Tedersoo L."/>
            <person name="Vaario L.M."/>
            <person name="Yamada A."/>
            <person name="Yan M."/>
            <person name="Wang P."/>
            <person name="Xu J."/>
            <person name="Bruns T."/>
            <person name="Baldrian P."/>
            <person name="Vilgalys R."/>
            <person name="Dunand C."/>
            <person name="Henrissat B."/>
            <person name="Grigoriev I.V."/>
            <person name="Hibbett D."/>
            <person name="Nagy L.G."/>
            <person name="Martin F.M."/>
        </authorList>
    </citation>
    <scope>NUCLEOTIDE SEQUENCE</scope>
    <source>
        <strain evidence="1">P2</strain>
    </source>
</reference>
<organism evidence="1 2">
    <name type="scientific">Thelephora ganbajun</name>
    <name type="common">Ganba fungus</name>
    <dbReference type="NCBI Taxonomy" id="370292"/>
    <lineage>
        <taxon>Eukaryota</taxon>
        <taxon>Fungi</taxon>
        <taxon>Dikarya</taxon>
        <taxon>Basidiomycota</taxon>
        <taxon>Agaricomycotina</taxon>
        <taxon>Agaricomycetes</taxon>
        <taxon>Thelephorales</taxon>
        <taxon>Thelephoraceae</taxon>
        <taxon>Thelephora</taxon>
    </lineage>
</organism>
<dbReference type="Proteomes" id="UP000886501">
    <property type="component" value="Unassembled WGS sequence"/>
</dbReference>
<evidence type="ECO:0000313" key="1">
    <source>
        <dbReference type="EMBL" id="KAF9648114.1"/>
    </source>
</evidence>
<dbReference type="EMBL" id="MU118019">
    <property type="protein sequence ID" value="KAF9648114.1"/>
    <property type="molecule type" value="Genomic_DNA"/>
</dbReference>
<accession>A0ACB6ZEW3</accession>
<protein>
    <submittedName>
        <fullName evidence="1">Tetrapyrrole biosynthesis, uroporphyrinogen III synthase</fullName>
    </submittedName>
</protein>